<protein>
    <submittedName>
        <fullName evidence="2">Rubrerythrin family protein</fullName>
    </submittedName>
</protein>
<dbReference type="GO" id="GO:0046872">
    <property type="term" value="F:metal ion binding"/>
    <property type="evidence" value="ECO:0007669"/>
    <property type="project" value="InterPro"/>
</dbReference>
<reference evidence="2" key="1">
    <citation type="submission" date="2021-02" db="EMBL/GenBank/DDBJ databases">
        <title>Genome-Resolved Metagenomics of a Microbial Community Performing Photosynthetic Biological Nutrient Removal.</title>
        <authorList>
            <person name="Mcdaniel E.A."/>
        </authorList>
    </citation>
    <scope>NUCLEOTIDE SEQUENCE</scope>
    <source>
        <strain evidence="2">UWPOB_OBS1</strain>
    </source>
</reference>
<evidence type="ECO:0000313" key="3">
    <source>
        <dbReference type="Proteomes" id="UP000664277"/>
    </source>
</evidence>
<proteinExistence type="predicted"/>
<dbReference type="InterPro" id="IPR003251">
    <property type="entry name" value="Rr_diiron-bd_dom"/>
</dbReference>
<dbReference type="SUPFAM" id="SSF47240">
    <property type="entry name" value="Ferritin-like"/>
    <property type="match status" value="1"/>
</dbReference>
<dbReference type="AlphaFoldDB" id="A0A8J7TLD9"/>
<dbReference type="InterPro" id="IPR012347">
    <property type="entry name" value="Ferritin-like"/>
</dbReference>
<organism evidence="2 3">
    <name type="scientific">Candidatus Obscuribacter phosphatis</name>
    <dbReference type="NCBI Taxonomy" id="1906157"/>
    <lineage>
        <taxon>Bacteria</taxon>
        <taxon>Bacillati</taxon>
        <taxon>Candidatus Melainabacteria</taxon>
        <taxon>Candidatus Obscuribacterales</taxon>
        <taxon>Candidatus Obscuribacteraceae</taxon>
        <taxon>Candidatus Obscuribacter</taxon>
    </lineage>
</organism>
<evidence type="ECO:0000313" key="2">
    <source>
        <dbReference type="EMBL" id="MBN8659826.1"/>
    </source>
</evidence>
<gene>
    <name evidence="2" type="ORF">J0M35_05650</name>
</gene>
<dbReference type="EMBL" id="JAFLCK010000005">
    <property type="protein sequence ID" value="MBN8659826.1"/>
    <property type="molecule type" value="Genomic_DNA"/>
</dbReference>
<dbReference type="Proteomes" id="UP000664277">
    <property type="component" value="Unassembled WGS sequence"/>
</dbReference>
<dbReference type="GO" id="GO:0016491">
    <property type="term" value="F:oxidoreductase activity"/>
    <property type="evidence" value="ECO:0007669"/>
    <property type="project" value="InterPro"/>
</dbReference>
<feature type="domain" description="Ferritin-like diiron" evidence="1">
    <location>
        <begin position="12"/>
        <end position="144"/>
    </location>
</feature>
<accession>A0A8J7TLD9</accession>
<name>A0A8J7TLD9_9BACT</name>
<sequence>MNTTDKNDSKVNPKTDLTSRNLEQAFAGESMANRKYLYFAKLARQLGDEEVAALFEKTANEETSHAFAHLELIYPLEGMTTAKLLQLAYEGEMYETEVMYPQFEREAVEEGHLDAAGEFIEQAQESKEHAERFYKAAKRFKAFKHVEAFHANRYKKMLDKKIS</sequence>
<dbReference type="CDD" id="cd01041">
    <property type="entry name" value="Rubrerythrin"/>
    <property type="match status" value="1"/>
</dbReference>
<comment type="caution">
    <text evidence="2">The sequence shown here is derived from an EMBL/GenBank/DDBJ whole genome shotgun (WGS) entry which is preliminary data.</text>
</comment>
<dbReference type="PROSITE" id="PS50905">
    <property type="entry name" value="FERRITIN_LIKE"/>
    <property type="match status" value="1"/>
</dbReference>
<dbReference type="PANTHER" id="PTHR33746">
    <property type="entry name" value="RUBRERYTHRIN"/>
    <property type="match status" value="1"/>
</dbReference>
<evidence type="ECO:0000259" key="1">
    <source>
        <dbReference type="PROSITE" id="PS50905"/>
    </source>
</evidence>
<dbReference type="InterPro" id="IPR052753">
    <property type="entry name" value="Rbr2/Nigerythrin"/>
</dbReference>
<dbReference type="PANTHER" id="PTHR33746:SF4">
    <property type="entry name" value="RUBRERYTHRIN"/>
    <property type="match status" value="1"/>
</dbReference>
<dbReference type="Gene3D" id="1.20.1260.10">
    <property type="match status" value="2"/>
</dbReference>
<dbReference type="InterPro" id="IPR009078">
    <property type="entry name" value="Ferritin-like_SF"/>
</dbReference>
<dbReference type="Pfam" id="PF02915">
    <property type="entry name" value="Rubrerythrin"/>
    <property type="match status" value="1"/>
</dbReference>
<dbReference type="InterPro" id="IPR009040">
    <property type="entry name" value="Ferritin-like_diiron"/>
</dbReference>